<organism evidence="4">
    <name type="scientific">Dendroctonus ponderosae</name>
    <name type="common">Mountain pine beetle</name>
    <dbReference type="NCBI Taxonomy" id="77166"/>
    <lineage>
        <taxon>Eukaryota</taxon>
        <taxon>Metazoa</taxon>
        <taxon>Ecdysozoa</taxon>
        <taxon>Arthropoda</taxon>
        <taxon>Hexapoda</taxon>
        <taxon>Insecta</taxon>
        <taxon>Pterygota</taxon>
        <taxon>Neoptera</taxon>
        <taxon>Endopterygota</taxon>
        <taxon>Coleoptera</taxon>
        <taxon>Polyphaga</taxon>
        <taxon>Cucujiformia</taxon>
        <taxon>Curculionidae</taxon>
        <taxon>Scolytinae</taxon>
        <taxon>Dendroctonus</taxon>
    </lineage>
</organism>
<evidence type="ECO:0000313" key="3">
    <source>
        <dbReference type="EMBL" id="ENN82805.1"/>
    </source>
</evidence>
<protein>
    <submittedName>
        <fullName evidence="4">Uncharacterized protein</fullName>
    </submittedName>
</protein>
<evidence type="ECO:0000313" key="4">
    <source>
        <dbReference type="EMBL" id="ENN83319.1"/>
    </source>
</evidence>
<evidence type="ECO:0000313" key="2">
    <source>
        <dbReference type="EMBL" id="ENN81369.1"/>
    </source>
</evidence>
<reference evidence="4 6" key="1">
    <citation type="journal article" date="2013" name="Genome Biol.">
        <title>Draft genome of the mountain pine beetle, Dendroctonus ponderosae Hopkins, a major forest pest.</title>
        <authorList>
            <person name="Keeling C.I."/>
            <person name="Yuen M.M."/>
            <person name="Liao N.Y."/>
            <person name="Docking T.R."/>
            <person name="Chan S.K."/>
            <person name="Taylor G.A."/>
            <person name="Palmquist D.L."/>
            <person name="Jackman S.D."/>
            <person name="Nguyen A."/>
            <person name="Li M."/>
            <person name="Henderson H."/>
            <person name="Janes J.K."/>
            <person name="Zhao Y."/>
            <person name="Pandoh P."/>
            <person name="Moore R."/>
            <person name="Sperling F.A."/>
            <person name="Huber D.P."/>
            <person name="Birol I."/>
            <person name="Jones S.J."/>
            <person name="Bohlmann J."/>
        </authorList>
    </citation>
    <scope>NUCLEOTIDE SEQUENCE</scope>
</reference>
<gene>
    <name evidence="5" type="ORF">D910_10375</name>
    <name evidence="4" type="ORF">YQE_00322</name>
    <name evidence="3" type="ORF">YQE_00827</name>
    <name evidence="2" type="ORF">YQE_02227</name>
</gene>
<sequence length="106" mass="11394">MDRIEQLSDPALCLQELVTGVTTSSANSDIHGVHHLHDSVSSAVSVNSAISGIMSAGSLGHHVTSHDSNHHHGVVPHTPSLHHEPLEKLKRGEVKKDDAFNDQVLF</sequence>
<dbReference type="HOGENOM" id="CLU_2225874_0_0_1"/>
<proteinExistence type="predicted"/>
<dbReference type="Proteomes" id="UP000030742">
    <property type="component" value="Unassembled WGS sequence"/>
</dbReference>
<evidence type="ECO:0000313" key="6">
    <source>
        <dbReference type="Proteomes" id="UP000030742"/>
    </source>
</evidence>
<dbReference type="EMBL" id="KB735731">
    <property type="protein sequence ID" value="ENN83319.1"/>
    <property type="molecule type" value="Genomic_DNA"/>
</dbReference>
<accession>N6TS32</accession>
<dbReference type="AlphaFoldDB" id="N6TS32"/>
<feature type="non-terminal residue" evidence="4">
    <location>
        <position position="1"/>
    </location>
</feature>
<evidence type="ECO:0000256" key="1">
    <source>
        <dbReference type="SAM" id="MobiDB-lite"/>
    </source>
</evidence>
<feature type="region of interest" description="Disordered" evidence="1">
    <location>
        <begin position="58"/>
        <end position="87"/>
    </location>
</feature>
<dbReference type="EMBL" id="KB738020">
    <property type="protein sequence ID" value="ENN82805.1"/>
    <property type="molecule type" value="Genomic_DNA"/>
</dbReference>
<dbReference type="OMA" id="NHTTHHH"/>
<name>N6TS32_DENPD</name>
<dbReference type="EMBL" id="KB740102">
    <property type="protein sequence ID" value="ENN81369.1"/>
    <property type="molecule type" value="Genomic_DNA"/>
</dbReference>
<dbReference type="OrthoDB" id="6159439at2759"/>
<dbReference type="EMBL" id="KB632345">
    <property type="protein sequence ID" value="ERL93073.1"/>
    <property type="molecule type" value="Genomic_DNA"/>
</dbReference>
<evidence type="ECO:0000313" key="5">
    <source>
        <dbReference type="EMBL" id="ERL93073.1"/>
    </source>
</evidence>